<feature type="signal peptide" evidence="2">
    <location>
        <begin position="1"/>
        <end position="26"/>
    </location>
</feature>
<sequence>MRPLLFRLAAATAVLLAATGCVSLPAGGSGHGPGTTPGGRTVAPARPSPLLMPTEKSTRERLVEVASARHKPGRQRKVPKKAAPRGHAAAVNVLARRTGRAMPHHPRSAPPRARTRTQPVRTVPRQRHHAGAQARALPRPPRRGATVDPGVVCRMASGRVRADLVQLCHRTYGR</sequence>
<feature type="compositionally biased region" description="Low complexity" evidence="1">
    <location>
        <begin position="110"/>
        <end position="123"/>
    </location>
</feature>
<protein>
    <recommendedName>
        <fullName evidence="5">Lipoprotein</fullName>
    </recommendedName>
</protein>
<dbReference type="AlphaFoldDB" id="A0A8B1PHE5"/>
<reference evidence="3" key="2">
    <citation type="submission" date="2021-04" db="EMBL/GenBank/DDBJ databases">
        <authorList>
            <person name="Wen M.-L."/>
            <person name="Han X.-L."/>
            <person name="Xiong J."/>
        </authorList>
    </citation>
    <scope>NUCLEOTIDE SEQUENCE</scope>
    <source>
        <strain evidence="3">AGR0001</strain>
    </source>
</reference>
<organism evidence="3 4">
    <name type="scientific">Streptomyces auratus AGR0001</name>
    <dbReference type="NCBI Taxonomy" id="1160718"/>
    <lineage>
        <taxon>Bacteria</taxon>
        <taxon>Bacillati</taxon>
        <taxon>Actinomycetota</taxon>
        <taxon>Actinomycetes</taxon>
        <taxon>Kitasatosporales</taxon>
        <taxon>Streptomycetaceae</taxon>
        <taxon>Streptomyces</taxon>
    </lineage>
</organism>
<proteinExistence type="predicted"/>
<evidence type="ECO:0000256" key="2">
    <source>
        <dbReference type="SAM" id="SignalP"/>
    </source>
</evidence>
<dbReference type="RefSeq" id="WP_144044274.1">
    <property type="nucleotide sequence ID" value="NZ_CP072931.1"/>
</dbReference>
<evidence type="ECO:0000313" key="3">
    <source>
        <dbReference type="EMBL" id="QTZ95611.1"/>
    </source>
</evidence>
<gene>
    <name evidence="3" type="ORF">SU9_032605</name>
</gene>
<feature type="compositionally biased region" description="Basic residues" evidence="1">
    <location>
        <begin position="68"/>
        <end position="84"/>
    </location>
</feature>
<keyword evidence="4" id="KW-1185">Reference proteome</keyword>
<evidence type="ECO:0000256" key="1">
    <source>
        <dbReference type="SAM" id="MobiDB-lite"/>
    </source>
</evidence>
<dbReference type="KEGG" id="sauh:SU9_032605"/>
<feature type="chain" id="PRO_5039246595" description="Lipoprotein" evidence="2">
    <location>
        <begin position="27"/>
        <end position="174"/>
    </location>
</feature>
<dbReference type="EMBL" id="CP072931">
    <property type="protein sequence ID" value="QTZ95611.1"/>
    <property type="molecule type" value="Genomic_DNA"/>
</dbReference>
<feature type="compositionally biased region" description="Basic residues" evidence="1">
    <location>
        <begin position="97"/>
        <end position="107"/>
    </location>
</feature>
<keyword evidence="2" id="KW-0732">Signal</keyword>
<evidence type="ECO:0008006" key="5">
    <source>
        <dbReference type="Google" id="ProtNLM"/>
    </source>
</evidence>
<name>A0A8B1PHE5_9ACTN</name>
<dbReference type="Proteomes" id="UP000009036">
    <property type="component" value="Chromosome"/>
</dbReference>
<accession>A0A8B1PHE5</accession>
<reference evidence="3" key="1">
    <citation type="journal article" date="2012" name="J. Bacteriol.">
        <title>Genome Sequence of Streptomyces auratus Strain AGR0001, a Phoslactomycin-Producing Actinomycete.</title>
        <authorList>
            <person name="Han X."/>
            <person name="Li M."/>
            <person name="Ding Z."/>
            <person name="Zhao J."/>
            <person name="Ji K."/>
            <person name="Wen M."/>
            <person name="Lu T."/>
        </authorList>
    </citation>
    <scope>NUCLEOTIDE SEQUENCE</scope>
    <source>
        <strain evidence="3">AGR0001</strain>
    </source>
</reference>
<dbReference type="PROSITE" id="PS51257">
    <property type="entry name" value="PROKAR_LIPOPROTEIN"/>
    <property type="match status" value="1"/>
</dbReference>
<evidence type="ECO:0000313" key="4">
    <source>
        <dbReference type="Proteomes" id="UP000009036"/>
    </source>
</evidence>
<feature type="region of interest" description="Disordered" evidence="1">
    <location>
        <begin position="29"/>
        <end position="145"/>
    </location>
</feature>